<evidence type="ECO:0000313" key="2">
    <source>
        <dbReference type="Proteomes" id="UP001055879"/>
    </source>
</evidence>
<comment type="caution">
    <text evidence="1">The sequence shown here is derived from an EMBL/GenBank/DDBJ whole genome shotgun (WGS) entry which is preliminary data.</text>
</comment>
<protein>
    <submittedName>
        <fullName evidence="1">Uncharacterized protein</fullName>
    </submittedName>
</protein>
<proteinExistence type="predicted"/>
<sequence length="192" mass="21175">MNYNHGSSDSLRLNLSVSDNQPVTDIPKINSSGKKFKEFVGLESEFEDTRSRNSLSRQHGNTQSESTVKIQTQKGHGNLNSSRMSNQAANAERGPKNLISGQLVNDIQRSPFARTRSSPELTVTYRNRRKNVDAELLNHTGQSSGDDLSSIWHAPTHIGFDASVDSNNGSSLYQRDPGLHSMNEEIYSNVGA</sequence>
<accession>A0ACB8XI15</accession>
<organism evidence="1 2">
    <name type="scientific">Arctium lappa</name>
    <name type="common">Greater burdock</name>
    <name type="synonym">Lappa major</name>
    <dbReference type="NCBI Taxonomy" id="4217"/>
    <lineage>
        <taxon>Eukaryota</taxon>
        <taxon>Viridiplantae</taxon>
        <taxon>Streptophyta</taxon>
        <taxon>Embryophyta</taxon>
        <taxon>Tracheophyta</taxon>
        <taxon>Spermatophyta</taxon>
        <taxon>Magnoliopsida</taxon>
        <taxon>eudicotyledons</taxon>
        <taxon>Gunneridae</taxon>
        <taxon>Pentapetalae</taxon>
        <taxon>asterids</taxon>
        <taxon>campanulids</taxon>
        <taxon>Asterales</taxon>
        <taxon>Asteraceae</taxon>
        <taxon>Carduoideae</taxon>
        <taxon>Cardueae</taxon>
        <taxon>Arctiinae</taxon>
        <taxon>Arctium</taxon>
    </lineage>
</organism>
<name>A0ACB8XI15_ARCLA</name>
<gene>
    <name evidence="1" type="ORF">L6452_41931</name>
</gene>
<evidence type="ECO:0000313" key="1">
    <source>
        <dbReference type="EMBL" id="KAI3666891.1"/>
    </source>
</evidence>
<keyword evidence="2" id="KW-1185">Reference proteome</keyword>
<dbReference type="Proteomes" id="UP001055879">
    <property type="component" value="Linkage Group LG17"/>
</dbReference>
<reference evidence="2" key="1">
    <citation type="journal article" date="2022" name="Mol. Ecol. Resour.">
        <title>The genomes of chicory, endive, great burdock and yacon provide insights into Asteraceae palaeo-polyploidization history and plant inulin production.</title>
        <authorList>
            <person name="Fan W."/>
            <person name="Wang S."/>
            <person name="Wang H."/>
            <person name="Wang A."/>
            <person name="Jiang F."/>
            <person name="Liu H."/>
            <person name="Zhao H."/>
            <person name="Xu D."/>
            <person name="Zhang Y."/>
        </authorList>
    </citation>
    <scope>NUCLEOTIDE SEQUENCE [LARGE SCALE GENOMIC DNA]</scope>
    <source>
        <strain evidence="2">cv. Niubang</strain>
    </source>
</reference>
<dbReference type="EMBL" id="CM042063">
    <property type="protein sequence ID" value="KAI3666891.1"/>
    <property type="molecule type" value="Genomic_DNA"/>
</dbReference>
<reference evidence="1 2" key="2">
    <citation type="journal article" date="2022" name="Mol. Ecol. Resour.">
        <title>The genomes of chicory, endive, great burdock and yacon provide insights into Asteraceae paleo-polyploidization history and plant inulin production.</title>
        <authorList>
            <person name="Fan W."/>
            <person name="Wang S."/>
            <person name="Wang H."/>
            <person name="Wang A."/>
            <person name="Jiang F."/>
            <person name="Liu H."/>
            <person name="Zhao H."/>
            <person name="Xu D."/>
            <person name="Zhang Y."/>
        </authorList>
    </citation>
    <scope>NUCLEOTIDE SEQUENCE [LARGE SCALE GENOMIC DNA]</scope>
    <source>
        <strain evidence="2">cv. Niubang</strain>
    </source>
</reference>